<feature type="signal peptide" evidence="2">
    <location>
        <begin position="1"/>
        <end position="23"/>
    </location>
</feature>
<feature type="transmembrane region" description="Helical" evidence="1">
    <location>
        <begin position="628"/>
        <end position="646"/>
    </location>
</feature>
<keyword evidence="2" id="KW-0732">Signal</keyword>
<evidence type="ECO:0008006" key="5">
    <source>
        <dbReference type="Google" id="ProtNLM"/>
    </source>
</evidence>
<evidence type="ECO:0000313" key="4">
    <source>
        <dbReference type="Proteomes" id="UP001417504"/>
    </source>
</evidence>
<proteinExistence type="predicted"/>
<sequence length="647" mass="71998">MGNVRPVLIVALVALGCFNLCYGGEEFSEELLLRPLPDRKVLAHFHFESTTPPTKDYGHHHHLFPKAIYQLVHKFRICELELSFTQGRWNYERWGGSDPISSSNAKPPGVELWAIFDVPLDHVDATWKNLTHTLSGLFCASINFLESTTAYSTPAWAFQKSSGSLRYGALPREAVCTENLTPWLKLLPCRDKSGLASILDRPAIYRGFYHSQRLRITSNEFGSEGIEPGIDLEQTLTIVVQPDDQRTSMSYSSGKIQQPDWSISSIFGRKISGTCVLARSSSVFLELESTLVSELNKVGVDNAASDGDITFPGFELSVAPVRVIKERRSSSVLFEFSVDKYHDDNPLDIGVKWKHPVVWSCVQAPFQANRFLLGSGNERGSIVISLRSTVSQRIFVGDEFGDGCEVQVVIFQVVPWYVKIYFHTIQVFLDGQLELTSAVIEKIQVSPSEDRVSPGVMEVALRLPCSTMSAVITVNFDKGFLHIDEYPPDANQGYDIPSAVVRFPDIQASSHYLGDNSSLDSPILSKFQENNPVLSYTEVLLVPLATPDFSMPYNVITITCTVFALYFGSLLNALRRRVGEEERLLKQKAAGKTALLPLILSKLSSKLRVRSHESHKSASPSPLLSNKLIMKAILLAGLAVAWHFYFG</sequence>
<dbReference type="EMBL" id="JBBNAE010000001">
    <property type="protein sequence ID" value="KAK9154869.1"/>
    <property type="molecule type" value="Genomic_DNA"/>
</dbReference>
<dbReference type="PROSITE" id="PS51257">
    <property type="entry name" value="PROKAR_LIPOPROTEIN"/>
    <property type="match status" value="1"/>
</dbReference>
<dbReference type="Pfam" id="PF04113">
    <property type="entry name" value="Gpi16"/>
    <property type="match status" value="1"/>
</dbReference>
<dbReference type="InterPro" id="IPR007245">
    <property type="entry name" value="PIG-T"/>
</dbReference>
<feature type="chain" id="PRO_5043051643" description="GPI transamidase component PIG-T" evidence="2">
    <location>
        <begin position="24"/>
        <end position="647"/>
    </location>
</feature>
<protein>
    <recommendedName>
        <fullName evidence="5">GPI transamidase component PIG-T</fullName>
    </recommendedName>
</protein>
<comment type="caution">
    <text evidence="3">The sequence shown here is derived from an EMBL/GenBank/DDBJ whole genome shotgun (WGS) entry which is preliminary data.</text>
</comment>
<name>A0AAP0PUG4_9MAGN</name>
<dbReference type="Proteomes" id="UP001417504">
    <property type="component" value="Unassembled WGS sequence"/>
</dbReference>
<evidence type="ECO:0000313" key="3">
    <source>
        <dbReference type="EMBL" id="KAK9154869.1"/>
    </source>
</evidence>
<keyword evidence="1" id="KW-0812">Transmembrane</keyword>
<keyword evidence="1" id="KW-1133">Transmembrane helix</keyword>
<evidence type="ECO:0000256" key="1">
    <source>
        <dbReference type="SAM" id="Phobius"/>
    </source>
</evidence>
<dbReference type="GO" id="GO:0016255">
    <property type="term" value="P:attachment of GPI anchor to protein"/>
    <property type="evidence" value="ECO:0007669"/>
    <property type="project" value="InterPro"/>
</dbReference>
<organism evidence="3 4">
    <name type="scientific">Stephania japonica</name>
    <dbReference type="NCBI Taxonomy" id="461633"/>
    <lineage>
        <taxon>Eukaryota</taxon>
        <taxon>Viridiplantae</taxon>
        <taxon>Streptophyta</taxon>
        <taxon>Embryophyta</taxon>
        <taxon>Tracheophyta</taxon>
        <taxon>Spermatophyta</taxon>
        <taxon>Magnoliopsida</taxon>
        <taxon>Ranunculales</taxon>
        <taxon>Menispermaceae</taxon>
        <taxon>Menispermoideae</taxon>
        <taxon>Cissampelideae</taxon>
        <taxon>Stephania</taxon>
    </lineage>
</organism>
<keyword evidence="4" id="KW-1185">Reference proteome</keyword>
<accession>A0AAP0PUG4</accession>
<dbReference type="PANTHER" id="PTHR12959:SF11">
    <property type="entry name" value="GPI TRANSAMIDASE COMPONENT PIG-T"/>
    <property type="match status" value="1"/>
</dbReference>
<keyword evidence="1" id="KW-0472">Membrane</keyword>
<dbReference type="AlphaFoldDB" id="A0AAP0PUG4"/>
<reference evidence="3 4" key="1">
    <citation type="submission" date="2024-01" db="EMBL/GenBank/DDBJ databases">
        <title>Genome assemblies of Stephania.</title>
        <authorList>
            <person name="Yang L."/>
        </authorList>
    </citation>
    <scope>NUCLEOTIDE SEQUENCE [LARGE SCALE GENOMIC DNA]</scope>
    <source>
        <strain evidence="3">QJT</strain>
        <tissue evidence="3">Leaf</tissue>
    </source>
</reference>
<dbReference type="PANTHER" id="PTHR12959">
    <property type="entry name" value="GPI TRANSAMIDASE COMPONENT PIG-T-RELATED"/>
    <property type="match status" value="1"/>
</dbReference>
<gene>
    <name evidence="3" type="ORF">Sjap_002349</name>
</gene>
<feature type="transmembrane region" description="Helical" evidence="1">
    <location>
        <begin position="553"/>
        <end position="574"/>
    </location>
</feature>
<dbReference type="GO" id="GO:0042765">
    <property type="term" value="C:GPI-anchor transamidase complex"/>
    <property type="evidence" value="ECO:0007669"/>
    <property type="project" value="InterPro"/>
</dbReference>
<evidence type="ECO:0000256" key="2">
    <source>
        <dbReference type="SAM" id="SignalP"/>
    </source>
</evidence>